<feature type="transmembrane region" description="Helical" evidence="2">
    <location>
        <begin position="188"/>
        <end position="209"/>
    </location>
</feature>
<comment type="caution">
    <text evidence="4">The sequence shown here is derived from an EMBL/GenBank/DDBJ whole genome shotgun (WGS) entry which is preliminary data.</text>
</comment>
<evidence type="ECO:0000256" key="2">
    <source>
        <dbReference type="SAM" id="Phobius"/>
    </source>
</evidence>
<accession>A0A4Q0V9R9</accession>
<protein>
    <submittedName>
        <fullName evidence="4">Stage II sporulation protein E</fullName>
        <ecNumber evidence="4">3.1.3.16</ecNumber>
    </submittedName>
</protein>
<reference evidence="4 5" key="1">
    <citation type="submission" date="2018-06" db="EMBL/GenBank/DDBJ databases">
        <title>Genome conservation of Clostridium tetani.</title>
        <authorList>
            <person name="Bruggemann H."/>
            <person name="Popoff M.R."/>
        </authorList>
    </citation>
    <scope>NUCLEOTIDE SEQUENCE [LARGE SCALE GENOMIC DNA]</scope>
    <source>
        <strain evidence="4 5">2017.061</strain>
    </source>
</reference>
<dbReference type="GO" id="GO:0004722">
    <property type="term" value="F:protein serine/threonine phosphatase activity"/>
    <property type="evidence" value="ECO:0007669"/>
    <property type="project" value="UniProtKB-EC"/>
</dbReference>
<feature type="domain" description="PPM-type phosphatase" evidence="3">
    <location>
        <begin position="581"/>
        <end position="794"/>
    </location>
</feature>
<feature type="transmembrane region" description="Helical" evidence="2">
    <location>
        <begin position="251"/>
        <end position="268"/>
    </location>
</feature>
<dbReference type="PANTHER" id="PTHR43156">
    <property type="entry name" value="STAGE II SPORULATION PROTEIN E-RELATED"/>
    <property type="match status" value="1"/>
</dbReference>
<feature type="transmembrane region" description="Helical" evidence="2">
    <location>
        <begin position="146"/>
        <end position="167"/>
    </location>
</feature>
<feature type="transmembrane region" description="Helical" evidence="2">
    <location>
        <begin position="97"/>
        <end position="114"/>
    </location>
</feature>
<dbReference type="InterPro" id="IPR014221">
    <property type="entry name" value="SpoII_E"/>
</dbReference>
<dbReference type="InterPro" id="IPR036457">
    <property type="entry name" value="PPM-type-like_dom_sf"/>
</dbReference>
<organism evidence="4 5">
    <name type="scientific">Clostridium tetani</name>
    <dbReference type="NCBI Taxonomy" id="1513"/>
    <lineage>
        <taxon>Bacteria</taxon>
        <taxon>Bacillati</taxon>
        <taxon>Bacillota</taxon>
        <taxon>Clostridia</taxon>
        <taxon>Eubacteriales</taxon>
        <taxon>Clostridiaceae</taxon>
        <taxon>Clostridium</taxon>
    </lineage>
</organism>
<dbReference type="Pfam" id="PF19732">
    <property type="entry name" value="SpoIIE_N"/>
    <property type="match status" value="1"/>
</dbReference>
<dbReference type="NCBIfam" id="TIGR02865">
    <property type="entry name" value="spore_II_E"/>
    <property type="match status" value="1"/>
</dbReference>
<dbReference type="SMART" id="SM00331">
    <property type="entry name" value="PP2C_SIG"/>
    <property type="match status" value="1"/>
</dbReference>
<feature type="transmembrane region" description="Helical" evidence="2">
    <location>
        <begin position="215"/>
        <end position="244"/>
    </location>
</feature>
<gene>
    <name evidence="4" type="primary">spoIIE</name>
    <name evidence="4" type="ORF">DP130_10445</name>
</gene>
<dbReference type="Pfam" id="PF07228">
    <property type="entry name" value="SpoIIE"/>
    <property type="match status" value="1"/>
</dbReference>
<dbReference type="InterPro" id="IPR052016">
    <property type="entry name" value="Bact_Sigma-Reg"/>
</dbReference>
<dbReference type="EC" id="3.1.3.16" evidence="4"/>
<dbReference type="AlphaFoldDB" id="A0A4Q0V9R9"/>
<keyword evidence="2" id="KW-1133">Transmembrane helix</keyword>
<proteinExistence type="predicted"/>
<feature type="transmembrane region" description="Helical" evidence="2">
    <location>
        <begin position="37"/>
        <end position="65"/>
    </location>
</feature>
<dbReference type="InterPro" id="IPR045768">
    <property type="entry name" value="SpoIIE_N"/>
</dbReference>
<evidence type="ECO:0000313" key="4">
    <source>
        <dbReference type="EMBL" id="RXI46554.1"/>
    </source>
</evidence>
<dbReference type="SUPFAM" id="SSF81606">
    <property type="entry name" value="PP2C-like"/>
    <property type="match status" value="1"/>
</dbReference>
<dbReference type="PANTHER" id="PTHR43156:SF2">
    <property type="entry name" value="STAGE II SPORULATION PROTEIN E"/>
    <property type="match status" value="1"/>
</dbReference>
<keyword evidence="2" id="KW-0812">Transmembrane</keyword>
<evidence type="ECO:0000313" key="5">
    <source>
        <dbReference type="Proteomes" id="UP000290921"/>
    </source>
</evidence>
<feature type="transmembrane region" description="Helical" evidence="2">
    <location>
        <begin position="274"/>
        <end position="290"/>
    </location>
</feature>
<sequence length="798" mass="90298">MIKMQYGIDILPYERIKRRDEEGKSSKNILIKELIKLIVYFLASFLISRVIMVNLMAPFGIAFLISNMLEEENSIKLTSALGTIVGYISIHSSVKDIWMYLILVPLIILNSYILRNKKEKSIIKSVFILVFLEVTIYNRFKLHISPLMSITNSIFQTSCVFSLYYIINYSKICAKGFKTKHLFNSEEIISMCITLSLIISGVRGLNIFGLSIRNIIALSIIVMIGYIKGSSVGGACGVAMGVIIGISTNDMTTFVGVFGICGLISGIFKESGKVISGLSYVVAFAILKLYSDIGIQFEFREVLLGSGIFFLIPNKIYKKIETDLDWEMKSENIKDDYISKVKDIVQEKLTEFSQLLLYMGDTLENLAENHNLQMKKKSSSIVEKLADRVCSGCNMKHMCWKREGFYTYSAFSELINNFENKKKVIPNEIERKCIKRSVLVKNAEEIIKNYIIDEMWKKRINEYRNFLAEQITNISYSVEELTENINSQVHFNKYLENDIRRILNKNKIKYQDIFAYNDKLGKIIVKIHLSPCGGKQKCIKEILPFINKVTGKIMCISDDCCNIDSNNERCEITLEESPKYHVATHAGAVCKDGETYSGDSYTYGKLKDGKYITVISDGMGSGPEAGQESNAAVNLIEKFAKIGFDRINAINMVNSLMTINFSENEKFSTVDLSDINLYTGEVDFMKVGAVPSFIKSNGKVEVISSKTLPIGVLDKVDVDLVKKDIDNGDIIVMLSDGVLDYDDTEIGKVDWIVKYLEETNMNKPEDICKDIMEKAKLLRKGKVKDDMTVVVSKVYSLY</sequence>
<keyword evidence="1 4" id="KW-0378">Hydrolase</keyword>
<keyword evidence="2" id="KW-0472">Membrane</keyword>
<name>A0A4Q0V9R9_CLOTA</name>
<dbReference type="Proteomes" id="UP000290921">
    <property type="component" value="Unassembled WGS sequence"/>
</dbReference>
<dbReference type="Gene3D" id="3.60.40.10">
    <property type="entry name" value="PPM-type phosphatase domain"/>
    <property type="match status" value="1"/>
</dbReference>
<dbReference type="InterPro" id="IPR001932">
    <property type="entry name" value="PPM-type_phosphatase-like_dom"/>
</dbReference>
<evidence type="ECO:0000256" key="1">
    <source>
        <dbReference type="ARBA" id="ARBA00022801"/>
    </source>
</evidence>
<evidence type="ECO:0000259" key="3">
    <source>
        <dbReference type="SMART" id="SM00331"/>
    </source>
</evidence>
<dbReference type="EMBL" id="QMAP01000010">
    <property type="protein sequence ID" value="RXI46554.1"/>
    <property type="molecule type" value="Genomic_DNA"/>
</dbReference>